<gene>
    <name evidence="2" type="ORF">D9619_002788</name>
</gene>
<feature type="region of interest" description="Disordered" evidence="1">
    <location>
        <begin position="1758"/>
        <end position="1859"/>
    </location>
</feature>
<feature type="compositionally biased region" description="Polar residues" evidence="1">
    <location>
        <begin position="279"/>
        <end position="296"/>
    </location>
</feature>
<feature type="compositionally biased region" description="Basic and acidic residues" evidence="1">
    <location>
        <begin position="1518"/>
        <end position="1534"/>
    </location>
</feature>
<dbReference type="EMBL" id="JAACJJ010000056">
    <property type="protein sequence ID" value="KAF5311797.1"/>
    <property type="molecule type" value="Genomic_DNA"/>
</dbReference>
<feature type="compositionally biased region" description="Polar residues" evidence="1">
    <location>
        <begin position="473"/>
        <end position="484"/>
    </location>
</feature>
<feature type="compositionally biased region" description="Polar residues" evidence="1">
    <location>
        <begin position="1830"/>
        <end position="1843"/>
    </location>
</feature>
<feature type="compositionally biased region" description="Low complexity" evidence="1">
    <location>
        <begin position="928"/>
        <end position="943"/>
    </location>
</feature>
<feature type="compositionally biased region" description="Low complexity" evidence="1">
    <location>
        <begin position="232"/>
        <end position="278"/>
    </location>
</feature>
<feature type="compositionally biased region" description="Low complexity" evidence="1">
    <location>
        <begin position="1102"/>
        <end position="1118"/>
    </location>
</feature>
<feature type="region of interest" description="Disordered" evidence="1">
    <location>
        <begin position="1350"/>
        <end position="1534"/>
    </location>
</feature>
<feature type="compositionally biased region" description="Low complexity" evidence="1">
    <location>
        <begin position="1228"/>
        <end position="1241"/>
    </location>
</feature>
<feature type="region of interest" description="Disordered" evidence="1">
    <location>
        <begin position="145"/>
        <end position="1334"/>
    </location>
</feature>
<feature type="compositionally biased region" description="Polar residues" evidence="1">
    <location>
        <begin position="980"/>
        <end position="1002"/>
    </location>
</feature>
<feature type="compositionally biased region" description="Low complexity" evidence="1">
    <location>
        <begin position="758"/>
        <end position="795"/>
    </location>
</feature>
<feature type="compositionally biased region" description="Polar residues" evidence="1">
    <location>
        <begin position="199"/>
        <end position="225"/>
    </location>
</feature>
<feature type="compositionally biased region" description="Basic and acidic residues" evidence="1">
    <location>
        <begin position="1042"/>
        <end position="1053"/>
    </location>
</feature>
<feature type="compositionally biased region" description="Pro residues" evidence="1">
    <location>
        <begin position="823"/>
        <end position="839"/>
    </location>
</feature>
<feature type="compositionally biased region" description="Low complexity" evidence="1">
    <location>
        <begin position="183"/>
        <end position="198"/>
    </location>
</feature>
<name>A0A8H5AX61_9AGAR</name>
<feature type="compositionally biased region" description="Acidic residues" evidence="1">
    <location>
        <begin position="404"/>
        <end position="420"/>
    </location>
</feature>
<feature type="compositionally biased region" description="Low complexity" evidence="1">
    <location>
        <begin position="1403"/>
        <end position="1427"/>
    </location>
</feature>
<feature type="compositionally biased region" description="Low complexity" evidence="1">
    <location>
        <begin position="503"/>
        <end position="515"/>
    </location>
</feature>
<feature type="compositionally biased region" description="Polar residues" evidence="1">
    <location>
        <begin position="310"/>
        <end position="321"/>
    </location>
</feature>
<comment type="caution">
    <text evidence="2">The sequence shown here is derived from an EMBL/GenBank/DDBJ whole genome shotgun (WGS) entry which is preliminary data.</text>
</comment>
<feature type="compositionally biased region" description="Low complexity" evidence="1">
    <location>
        <begin position="1801"/>
        <end position="1813"/>
    </location>
</feature>
<evidence type="ECO:0000313" key="3">
    <source>
        <dbReference type="Proteomes" id="UP000567179"/>
    </source>
</evidence>
<feature type="region of interest" description="Disordered" evidence="1">
    <location>
        <begin position="1"/>
        <end position="130"/>
    </location>
</feature>
<feature type="compositionally biased region" description="Low complexity" evidence="1">
    <location>
        <begin position="1170"/>
        <end position="1194"/>
    </location>
</feature>
<protein>
    <submittedName>
        <fullName evidence="2">Uncharacterized protein</fullName>
    </submittedName>
</protein>
<feature type="compositionally biased region" description="Polar residues" evidence="1">
    <location>
        <begin position="16"/>
        <end position="41"/>
    </location>
</feature>
<organism evidence="2 3">
    <name type="scientific">Psilocybe cf. subviscida</name>
    <dbReference type="NCBI Taxonomy" id="2480587"/>
    <lineage>
        <taxon>Eukaryota</taxon>
        <taxon>Fungi</taxon>
        <taxon>Dikarya</taxon>
        <taxon>Basidiomycota</taxon>
        <taxon>Agaricomycotina</taxon>
        <taxon>Agaricomycetes</taxon>
        <taxon>Agaricomycetidae</taxon>
        <taxon>Agaricales</taxon>
        <taxon>Agaricineae</taxon>
        <taxon>Strophariaceae</taxon>
        <taxon>Psilocybe</taxon>
    </lineage>
</organism>
<dbReference type="OrthoDB" id="2687738at2759"/>
<reference evidence="2 3" key="1">
    <citation type="journal article" date="2020" name="ISME J.">
        <title>Uncovering the hidden diversity of litter-decomposition mechanisms in mushroom-forming fungi.</title>
        <authorList>
            <person name="Floudas D."/>
            <person name="Bentzer J."/>
            <person name="Ahren D."/>
            <person name="Johansson T."/>
            <person name="Persson P."/>
            <person name="Tunlid A."/>
        </authorList>
    </citation>
    <scope>NUCLEOTIDE SEQUENCE [LARGE SCALE GENOMIC DNA]</scope>
    <source>
        <strain evidence="2 3">CBS 101986</strain>
    </source>
</reference>
<feature type="compositionally biased region" description="Polar residues" evidence="1">
    <location>
        <begin position="650"/>
        <end position="662"/>
    </location>
</feature>
<feature type="compositionally biased region" description="Low complexity" evidence="1">
    <location>
        <begin position="1350"/>
        <end position="1393"/>
    </location>
</feature>
<feature type="compositionally biased region" description="Low complexity" evidence="1">
    <location>
        <begin position="1259"/>
        <end position="1280"/>
    </location>
</feature>
<evidence type="ECO:0000256" key="1">
    <source>
        <dbReference type="SAM" id="MobiDB-lite"/>
    </source>
</evidence>
<dbReference type="Proteomes" id="UP000567179">
    <property type="component" value="Unassembled WGS sequence"/>
</dbReference>
<keyword evidence="3" id="KW-1185">Reference proteome</keyword>
<feature type="compositionally biased region" description="Polar residues" evidence="1">
    <location>
        <begin position="883"/>
        <end position="893"/>
    </location>
</feature>
<evidence type="ECO:0000313" key="2">
    <source>
        <dbReference type="EMBL" id="KAF5311797.1"/>
    </source>
</evidence>
<feature type="compositionally biased region" description="Low complexity" evidence="1">
    <location>
        <begin position="966"/>
        <end position="979"/>
    </location>
</feature>
<feature type="compositionally biased region" description="Low complexity" evidence="1">
    <location>
        <begin position="1298"/>
        <end position="1314"/>
    </location>
</feature>
<feature type="compositionally biased region" description="Low complexity" evidence="1">
    <location>
        <begin position="339"/>
        <end position="350"/>
    </location>
</feature>
<feature type="compositionally biased region" description="Low complexity" evidence="1">
    <location>
        <begin position="599"/>
        <end position="633"/>
    </location>
</feature>
<feature type="compositionally biased region" description="Low complexity" evidence="1">
    <location>
        <begin position="577"/>
        <end position="589"/>
    </location>
</feature>
<proteinExistence type="predicted"/>
<feature type="compositionally biased region" description="Basic and acidic residues" evidence="1">
    <location>
        <begin position="699"/>
        <end position="709"/>
    </location>
</feature>
<accession>A0A8H5AX61</accession>
<feature type="compositionally biased region" description="Basic and acidic residues" evidence="1">
    <location>
        <begin position="526"/>
        <end position="537"/>
    </location>
</feature>
<feature type="compositionally biased region" description="Basic and acidic residues" evidence="1">
    <location>
        <begin position="907"/>
        <end position="921"/>
    </location>
</feature>
<feature type="compositionally biased region" description="Basic residues" evidence="1">
    <location>
        <begin position="1089"/>
        <end position="1098"/>
    </location>
</feature>
<sequence>MPLLGGLFSRKKAAPTTPSSASIHSTTDSHADTSYGSSTGSHLHPDSARHAFPSPHRIPLSPTPSSSSVAQSTASNTSKLRLFGRKKSAGAPIPSSLSQTLSAPPPLSAPAARASTDDRRLRPPPSRSAIFAAYADPSAALSTRSLPSDAIILDDQPDNQKPSPPLPPNPGHRRPSLFAWTNSKSSTPSGSPSASSPSATNVNGSTQGSYTLDQQLIPDNSSFNLKSFRHVGSSPNPSSNGLANGSSSNVTTTNYPNNPTNNHSPHTNGTTTTHTPTSQFHSPATNYFSNNDSSASLVPPVPRPRPRGASTASEMSNSGQRISVAAFREAQARRSQAGSPTPSLRSTSPLPGVPQRTKTPDHLAASARGNGTGSGPRPSRSASHVRDQARRRRSSVLAYGSSDSEPDDSEAEEEDSDEGEETLRAAPGGGRRSFAFDRPAAGRGGVRVKAKSEAGHGVAPSRMKAGDYPMPTPNANPTSNSRPNPNAGAGAGVMRSGARSHAGHGTASGTSASSANNYGRASQYVLHDHPAKEDVEVQPRSQSSLGSYGDMRPRASVSTSAVLPSKAAKRASLLAGSSPISPTATSPSPFQTRVPLVSPSPRTPTSPATSQPSQPQPSRARAYSSSSSSSNSSDDAPLATLIAPKRPGSAMSSYSNLTSRSMGNLKPKPLIDINALTGGASPGNLPSRANTQEGGYFPGEKDKSKEGFTEGRTLLSKLGANGSESGRDGRDRQPTSPSARSMSPVQQQQKPAPHHKQQFQQFQQHQQQLLQQPHSPLSQSQSSQSPTPSQPTSPLVDSPTSMFPPVLSPLAPLAHLTSAPQTQPQPPPQQQPTQQPPLLSPSYTHSQIPPRSPWQAPVHSLRDGIPAPPLAGPGDTGPLGQTVAPSNWVTPASTPAKEVEAFNFAVAERERQDEQMDEHPTRTAAVDVPVGPATPTPEAAAGARRNALTDRLKSAVRQATSPPAGPSASLASVSSSSISTQHQQQNGNANSTTGRVQNQRSFSAGMPFPSSSRSDYNSPSVTANVKAKAPSHAPPPLSASPEDSREPSDEELKALFGNVSQFMSLTEDGGEVSAAPSGPQRIPVATPKGKQKKTKKRTGIQSSSSDSETSDSEGSSGSEYEEAREHVPGPTSKGKKDEDKPIAPIPIKQRSPPPAFSVTSRPPIARVRQTAGSTSTTSTSNARSSISGASLLGGSDNGMTNTTVEPPSASAVPGRTPRPRSVTLQHTSAGIGAPPASAPAAHTSRKSYGGEELFMPNLPSASASNSTSMSKPTSPSAATSFGPDLTRKSPGAPAAATASNNMSGNAGPGNNPNPRQRSATMVTGVPLSAQLNQNQNQAANVRAFAGSSAFANGGANRQSAAFSGGASSSGASAYSSANGNGTSSSGSGSAAAGVKQAPVKPFAESAAAARRNSPASSTGDSSSGRSPFTPRDGSDIVSVSSRSGFTAPIRPGGLAAAGAADGKKAHAKRRSVSFEEDLQGDLLPPSRNRFNKHSGNGSGSGSSVGGRTDEESVDSNDEERTKEQRRRERRRSEAKAAIELGNVVNGRGPILDDDDDDMPINQTLNARMSQMNPMMGMGATPMMPMGMNPMQMAQNQMQMGQMGFSGSPGGQQWNMGMPGMNNMNGLSPMSAIPGMNQSMLSPQQFMSMVPPPSDPAYLAAHQHAMLVAKQAYQYAVAQQAMAAAADEWERGSTMGGLGGGSVYGGGGSVYGGGGGSVYGGGSPSMMNMNMMGGGGGGWGATGSVYGGGARPMFGGSQLGVNEMMNSSRSEYGGGGGRPQNWSSSRSSYGESFGPDQHARRGPAGATRRAANTNSVARDSGYFPPVPALPASSNKKPGSPSRSTGARKVASPPSSWRPGG</sequence>
<feature type="compositionally biased region" description="Polar residues" evidence="1">
    <location>
        <begin position="734"/>
        <end position="745"/>
    </location>
</feature>
<feature type="compositionally biased region" description="Low complexity" evidence="1">
    <location>
        <begin position="1007"/>
        <end position="1020"/>
    </location>
</feature>
<feature type="compositionally biased region" description="Low complexity" evidence="1">
    <location>
        <begin position="63"/>
        <end position="78"/>
    </location>
</feature>